<dbReference type="STRING" id="693979.Bache_1799"/>
<dbReference type="HOGENOM" id="CLU_2551336_0_0_10"/>
<dbReference type="RefSeq" id="WP_013547376.1">
    <property type="nucleotide sequence ID" value="NC_014933.1"/>
</dbReference>
<accession>E6SP12</accession>
<evidence type="ECO:0000313" key="2">
    <source>
        <dbReference type="Proteomes" id="UP000008630"/>
    </source>
</evidence>
<dbReference type="AlphaFoldDB" id="E6SP12"/>
<name>E6SP12_BACT6</name>
<keyword evidence="2" id="KW-1185">Reference proteome</keyword>
<sequence>MESKIQLLKQSGISDVISKQQNFIRQKHLLQLYLETVNDTIGDMQSILPTFNDFQPFDVSPLEEIYQDEINALLGVLTESIV</sequence>
<dbReference type="KEGG" id="bhl:Bache_1799"/>
<dbReference type="PATRIC" id="fig|693979.3.peg.1903"/>
<dbReference type="EMBL" id="CP002352">
    <property type="protein sequence ID" value="ADV43782.1"/>
    <property type="molecule type" value="Genomic_DNA"/>
</dbReference>
<reference key="1">
    <citation type="submission" date="2010-11" db="EMBL/GenBank/DDBJ databases">
        <title>The complete genome of Bacteroides helcogenes P 36-108.</title>
        <authorList>
            <consortium name="US DOE Joint Genome Institute (JGI-PGF)"/>
            <person name="Lucas S."/>
            <person name="Copeland A."/>
            <person name="Lapidus A."/>
            <person name="Bruce D."/>
            <person name="Goodwin L."/>
            <person name="Pitluck S."/>
            <person name="Kyrpides N."/>
            <person name="Mavromatis K."/>
            <person name="Ivanova N."/>
            <person name="Zeytun A."/>
            <person name="Brettin T."/>
            <person name="Detter J.C."/>
            <person name="Tapia R."/>
            <person name="Han C."/>
            <person name="Land M."/>
            <person name="Hauser L."/>
            <person name="Markowitz V."/>
            <person name="Cheng J.-F."/>
            <person name="Hugenholtz P."/>
            <person name="Woyke T."/>
            <person name="Wu D."/>
            <person name="Gronow S."/>
            <person name="Wellnitz S."/>
            <person name="Brambilla E."/>
            <person name="Klenk H.-P."/>
            <person name="Eisen J.A."/>
        </authorList>
    </citation>
    <scope>NUCLEOTIDE SEQUENCE</scope>
    <source>
        <strain>P 36-108</strain>
    </source>
</reference>
<protein>
    <submittedName>
        <fullName evidence="1">Uncharacterized protein</fullName>
    </submittedName>
</protein>
<reference evidence="1 2" key="2">
    <citation type="journal article" date="2011" name="Stand. Genomic Sci.">
        <title>Complete genome sequence of Bacteroides helcogenes type strain (P 36-108).</title>
        <authorList>
            <person name="Pati A."/>
            <person name="Gronow S."/>
            <person name="Zeytun A."/>
            <person name="Lapidus A."/>
            <person name="Nolan M."/>
            <person name="Hammon N."/>
            <person name="Deshpande S."/>
            <person name="Cheng J.F."/>
            <person name="Tapia R."/>
            <person name="Han C."/>
            <person name="Goodwin L."/>
            <person name="Pitluck S."/>
            <person name="Liolios K."/>
            <person name="Pagani I."/>
            <person name="Ivanova N."/>
            <person name="Mavromatis K."/>
            <person name="Chen A."/>
            <person name="Palaniappan K."/>
            <person name="Land M."/>
            <person name="Hauser L."/>
            <person name="Chang Y.J."/>
            <person name="Jeffries C.D."/>
            <person name="Detter J.C."/>
            <person name="Brambilla E."/>
            <person name="Rohde M."/>
            <person name="Goker M."/>
            <person name="Woyke T."/>
            <person name="Bristow J."/>
            <person name="Eisen J.A."/>
            <person name="Markowitz V."/>
            <person name="Hugenholtz P."/>
            <person name="Kyrpides N.C."/>
            <person name="Klenk H.P."/>
            <person name="Lucas S."/>
        </authorList>
    </citation>
    <scope>NUCLEOTIDE SEQUENCE [LARGE SCALE GENOMIC DNA]</scope>
    <source>
        <strain evidence="2">ATCC 35417 / DSM 20613 / JCM 6297 / CCUG 15421 / P 36-108</strain>
    </source>
</reference>
<dbReference type="Proteomes" id="UP000008630">
    <property type="component" value="Chromosome"/>
</dbReference>
<proteinExistence type="predicted"/>
<evidence type="ECO:0000313" key="1">
    <source>
        <dbReference type="EMBL" id="ADV43782.1"/>
    </source>
</evidence>
<gene>
    <name evidence="1" type="ordered locus">Bache_1799</name>
</gene>
<organism evidence="1 2">
    <name type="scientific">Bacteroides helcogenes (strain ATCC 35417 / DSM 20613 / JCM 6297 / CCUG 15421 / P 36-108)</name>
    <dbReference type="NCBI Taxonomy" id="693979"/>
    <lineage>
        <taxon>Bacteria</taxon>
        <taxon>Pseudomonadati</taxon>
        <taxon>Bacteroidota</taxon>
        <taxon>Bacteroidia</taxon>
        <taxon>Bacteroidales</taxon>
        <taxon>Bacteroidaceae</taxon>
        <taxon>Bacteroides</taxon>
    </lineage>
</organism>